<dbReference type="EMBL" id="JAAXOQ010000018">
    <property type="protein sequence ID" value="NKY19513.1"/>
    <property type="molecule type" value="Genomic_DNA"/>
</dbReference>
<organism evidence="1 2">
    <name type="scientific">Tsukamurella spumae</name>
    <dbReference type="NCBI Taxonomy" id="44753"/>
    <lineage>
        <taxon>Bacteria</taxon>
        <taxon>Bacillati</taxon>
        <taxon>Actinomycetota</taxon>
        <taxon>Actinomycetes</taxon>
        <taxon>Mycobacteriales</taxon>
        <taxon>Tsukamurellaceae</taxon>
        <taxon>Tsukamurella</taxon>
    </lineage>
</organism>
<gene>
    <name evidence="1" type="ORF">HF999_14190</name>
</gene>
<accession>A0A846X2Y0</accession>
<sequence>MFDPRVWQERTPPRPVRVSITRALPRLAHFGTRADRTPLWIRAGGVHLEHTMDGEVIGVCRLDDGQWLVNVRIRPRVGQEGIATMTTWVTADAVSSWPDDQPRSTRA</sequence>
<reference evidence="1 2" key="1">
    <citation type="submission" date="2020-04" db="EMBL/GenBank/DDBJ databases">
        <title>MicrobeNet Type strains.</title>
        <authorList>
            <person name="Nicholson A.C."/>
        </authorList>
    </citation>
    <scope>NUCLEOTIDE SEQUENCE [LARGE SCALE GENOMIC DNA]</scope>
    <source>
        <strain evidence="1 2">DSM 44113</strain>
    </source>
</reference>
<evidence type="ECO:0000313" key="2">
    <source>
        <dbReference type="Proteomes" id="UP000582646"/>
    </source>
</evidence>
<dbReference type="RefSeq" id="WP_168546508.1">
    <property type="nucleotide sequence ID" value="NZ_BAAAKS010000074.1"/>
</dbReference>
<keyword evidence="2" id="KW-1185">Reference proteome</keyword>
<evidence type="ECO:0000313" key="1">
    <source>
        <dbReference type="EMBL" id="NKY19513.1"/>
    </source>
</evidence>
<protein>
    <submittedName>
        <fullName evidence="1">Uncharacterized protein</fullName>
    </submittedName>
</protein>
<proteinExistence type="predicted"/>
<dbReference type="Proteomes" id="UP000582646">
    <property type="component" value="Unassembled WGS sequence"/>
</dbReference>
<comment type="caution">
    <text evidence="1">The sequence shown here is derived from an EMBL/GenBank/DDBJ whole genome shotgun (WGS) entry which is preliminary data.</text>
</comment>
<dbReference type="AlphaFoldDB" id="A0A846X2Y0"/>
<name>A0A846X2Y0_9ACTN</name>